<evidence type="ECO:0000256" key="2">
    <source>
        <dbReference type="ARBA" id="ARBA00022801"/>
    </source>
</evidence>
<proteinExistence type="predicted"/>
<dbReference type="SUPFAM" id="SSF160467">
    <property type="entry name" value="PH0987 N-terminal domain-like"/>
    <property type="match status" value="1"/>
</dbReference>
<dbReference type="Proteomes" id="UP000015502">
    <property type="component" value="Chromosome"/>
</dbReference>
<name>H3ZPX2_THELN</name>
<evidence type="ECO:0000259" key="4">
    <source>
        <dbReference type="SMART" id="SM00796"/>
    </source>
</evidence>
<dbReference type="NCBIfam" id="TIGR00370">
    <property type="entry name" value="5-oxoprolinase subunit PxpB"/>
    <property type="match status" value="1"/>
</dbReference>
<feature type="domain" description="Carboxyltransferase" evidence="4">
    <location>
        <begin position="3"/>
        <end position="202"/>
    </location>
</feature>
<dbReference type="InterPro" id="IPR010016">
    <property type="entry name" value="PxpB"/>
</dbReference>
<dbReference type="SMART" id="SM00796">
    <property type="entry name" value="AHS1"/>
    <property type="match status" value="1"/>
</dbReference>
<keyword evidence="2 5" id="KW-0378">Hydrolase</keyword>
<dbReference type="PANTHER" id="PTHR34698:SF2">
    <property type="entry name" value="5-OXOPROLINASE SUBUNIT B"/>
    <property type="match status" value="1"/>
</dbReference>
<dbReference type="Gene3D" id="2.40.100.10">
    <property type="entry name" value="Cyclophilin-like"/>
    <property type="match status" value="1"/>
</dbReference>
<dbReference type="PaxDb" id="523849-OCC_04902"/>
<gene>
    <name evidence="5" type="ORF">OCC_04902</name>
</gene>
<dbReference type="GO" id="GO:0005524">
    <property type="term" value="F:ATP binding"/>
    <property type="evidence" value="ECO:0007669"/>
    <property type="project" value="UniProtKB-KW"/>
</dbReference>
<dbReference type="GO" id="GO:0016787">
    <property type="term" value="F:hydrolase activity"/>
    <property type="evidence" value="ECO:0007669"/>
    <property type="project" value="UniProtKB-KW"/>
</dbReference>
<evidence type="ECO:0000256" key="3">
    <source>
        <dbReference type="ARBA" id="ARBA00022840"/>
    </source>
</evidence>
<dbReference type="EMBL" id="CP006670">
    <property type="protein sequence ID" value="EHR78026.1"/>
    <property type="molecule type" value="Genomic_DNA"/>
</dbReference>
<dbReference type="Pfam" id="PF02682">
    <property type="entry name" value="CT_C_D"/>
    <property type="match status" value="1"/>
</dbReference>
<keyword evidence="1" id="KW-0547">Nucleotide-binding</keyword>
<evidence type="ECO:0000313" key="5">
    <source>
        <dbReference type="EMBL" id="EHR78026.1"/>
    </source>
</evidence>
<dbReference type="GeneID" id="16550473"/>
<reference evidence="5 6" key="1">
    <citation type="journal article" date="2012" name="J. Bacteriol.">
        <title>Genome sequence of the model hyperthermophilic archaeon Thermococcus litoralis NS-C.</title>
        <authorList>
            <person name="Gardner A.F."/>
            <person name="Kumar S."/>
            <person name="Perler F.B."/>
        </authorList>
    </citation>
    <scope>NUCLEOTIDE SEQUENCE [LARGE SCALE GENOMIC DNA]</scope>
    <source>
        <strain evidence="6">ATCC 51850 / DSM 5473 / JCM 8560 / NS-C</strain>
    </source>
</reference>
<dbReference type="InterPro" id="IPR003833">
    <property type="entry name" value="CT_C_D"/>
</dbReference>
<dbReference type="OrthoDB" id="84558at2157"/>
<accession>H3ZPX2</accession>
<dbReference type="AlphaFoldDB" id="H3ZPX2"/>
<evidence type="ECO:0000313" key="6">
    <source>
        <dbReference type="Proteomes" id="UP000015502"/>
    </source>
</evidence>
<dbReference type="STRING" id="523849.OCC_04902"/>
<dbReference type="PANTHER" id="PTHR34698">
    <property type="entry name" value="5-OXOPROLINASE SUBUNIT B"/>
    <property type="match status" value="1"/>
</dbReference>
<protein>
    <submittedName>
        <fullName evidence="5">Allophanate hydrolase</fullName>
    </submittedName>
</protein>
<keyword evidence="6" id="KW-1185">Reference proteome</keyword>
<dbReference type="RefSeq" id="WP_004069269.1">
    <property type="nucleotide sequence ID" value="NC_022084.1"/>
</dbReference>
<dbReference type="Gene3D" id="3.30.1360.40">
    <property type="match status" value="1"/>
</dbReference>
<keyword evidence="3" id="KW-0067">ATP-binding</keyword>
<dbReference type="HOGENOM" id="CLU_020207_1_0_2"/>
<sequence>MFPIFKPAGDSAIAIIFGDEIDEEVNKKVHAVAEAIEEAAPEWLIEVVPTYTSVYIYYDPLKVSYSEVLEAVKPFLSAESREEKKRIIEIPVAYGGEFGPDIEFVAEYNGLTVEEVIEIHSKPLYRVYMLGFLPGFAYLGGMDERIATPRLEKPRLKVPAGSVGIAGKQTGWYAIESPGGWRLIGRTPLKTFDPSKSPPSIVKAGDYVKFVPISDEEFWEIYKQEWGENNDRAC</sequence>
<dbReference type="SUPFAM" id="SSF50891">
    <property type="entry name" value="Cyclophilin-like"/>
    <property type="match status" value="1"/>
</dbReference>
<dbReference type="KEGG" id="tlt:OCC_04902"/>
<dbReference type="InterPro" id="IPR029000">
    <property type="entry name" value="Cyclophilin-like_dom_sf"/>
</dbReference>
<organism evidence="5 6">
    <name type="scientific">Thermococcus litoralis (strain ATCC 51850 / DSM 5473 / JCM 8560 / NS-C)</name>
    <dbReference type="NCBI Taxonomy" id="523849"/>
    <lineage>
        <taxon>Archaea</taxon>
        <taxon>Methanobacteriati</taxon>
        <taxon>Methanobacteriota</taxon>
        <taxon>Thermococci</taxon>
        <taxon>Thermococcales</taxon>
        <taxon>Thermococcaceae</taxon>
        <taxon>Thermococcus</taxon>
    </lineage>
</organism>
<evidence type="ECO:0000256" key="1">
    <source>
        <dbReference type="ARBA" id="ARBA00022741"/>
    </source>
</evidence>